<dbReference type="EMBL" id="BRPK01000005">
    <property type="protein sequence ID" value="GLB38424.1"/>
    <property type="molecule type" value="Genomic_DNA"/>
</dbReference>
<proteinExistence type="predicted"/>
<dbReference type="Proteomes" id="UP001063166">
    <property type="component" value="Unassembled WGS sequence"/>
</dbReference>
<gene>
    <name evidence="2" type="ORF">LshimejAT787_0502890</name>
</gene>
<dbReference type="AlphaFoldDB" id="A0A9P3UKR8"/>
<organism evidence="2 3">
    <name type="scientific">Lyophyllum shimeji</name>
    <name type="common">Hon-shimeji</name>
    <name type="synonym">Tricholoma shimeji</name>
    <dbReference type="NCBI Taxonomy" id="47721"/>
    <lineage>
        <taxon>Eukaryota</taxon>
        <taxon>Fungi</taxon>
        <taxon>Dikarya</taxon>
        <taxon>Basidiomycota</taxon>
        <taxon>Agaricomycotina</taxon>
        <taxon>Agaricomycetes</taxon>
        <taxon>Agaricomycetidae</taxon>
        <taxon>Agaricales</taxon>
        <taxon>Tricholomatineae</taxon>
        <taxon>Lyophyllaceae</taxon>
        <taxon>Lyophyllum</taxon>
    </lineage>
</organism>
<accession>A0A9P3UKR8</accession>
<reference evidence="2" key="1">
    <citation type="submission" date="2022-07" db="EMBL/GenBank/DDBJ databases">
        <title>The genome of Lyophyllum shimeji provides insight into the initial evolution of ectomycorrhizal fungal genome.</title>
        <authorList>
            <person name="Kobayashi Y."/>
            <person name="Shibata T."/>
            <person name="Hirakawa H."/>
            <person name="Shigenobu S."/>
            <person name="Nishiyama T."/>
            <person name="Yamada A."/>
            <person name="Hasebe M."/>
            <person name="Kawaguchi M."/>
        </authorList>
    </citation>
    <scope>NUCLEOTIDE SEQUENCE</scope>
    <source>
        <strain evidence="2">AT787</strain>
    </source>
</reference>
<keyword evidence="3" id="KW-1185">Reference proteome</keyword>
<name>A0A9P3UKR8_LYOSH</name>
<evidence type="ECO:0000313" key="3">
    <source>
        <dbReference type="Proteomes" id="UP001063166"/>
    </source>
</evidence>
<comment type="caution">
    <text evidence="2">The sequence shown here is derived from an EMBL/GenBank/DDBJ whole genome shotgun (WGS) entry which is preliminary data.</text>
</comment>
<protein>
    <submittedName>
        <fullName evidence="2">Uncharacterized protein</fullName>
    </submittedName>
</protein>
<dbReference type="OrthoDB" id="2526979at2759"/>
<sequence>MSSPHRPHRPALLSSQTSYPAELAPPRPRHRERTVSLISLPSGKSRILLDFPKAEPAVVTPHILPSHSAYVEYALFPGSPAATSHA</sequence>
<feature type="region of interest" description="Disordered" evidence="1">
    <location>
        <begin position="1"/>
        <end position="34"/>
    </location>
</feature>
<evidence type="ECO:0000313" key="2">
    <source>
        <dbReference type="EMBL" id="GLB38424.1"/>
    </source>
</evidence>
<evidence type="ECO:0000256" key="1">
    <source>
        <dbReference type="SAM" id="MobiDB-lite"/>
    </source>
</evidence>